<dbReference type="RefSeq" id="WP_013397963.1">
    <property type="nucleotide sequence ID" value="NC_014643.1"/>
</dbReference>
<dbReference type="GO" id="GO:0000976">
    <property type="term" value="F:transcription cis-regulatory region binding"/>
    <property type="evidence" value="ECO:0007669"/>
    <property type="project" value="TreeGrafter"/>
</dbReference>
<dbReference type="PRINTS" id="PR00455">
    <property type="entry name" value="HTHTETR"/>
</dbReference>
<dbReference type="PROSITE" id="PS50977">
    <property type="entry name" value="HTH_TETR_2"/>
    <property type="match status" value="1"/>
</dbReference>
<gene>
    <name evidence="6" type="ordered locus">HMPREF0733_10694</name>
</gene>
<dbReference type="GeneID" id="29743581"/>
<dbReference type="Proteomes" id="UP000000387">
    <property type="component" value="Chromosome"/>
</dbReference>
<feature type="domain" description="HTH tetR-type" evidence="5">
    <location>
        <begin position="15"/>
        <end position="75"/>
    </location>
</feature>
<dbReference type="eggNOG" id="COG1309">
    <property type="taxonomic scope" value="Bacteria"/>
</dbReference>
<dbReference type="PANTHER" id="PTHR30055">
    <property type="entry name" value="HTH-TYPE TRANSCRIPTIONAL REGULATOR RUTR"/>
    <property type="match status" value="1"/>
</dbReference>
<dbReference type="Pfam" id="PF00440">
    <property type="entry name" value="TetR_N"/>
    <property type="match status" value="1"/>
</dbReference>
<dbReference type="AlphaFoldDB" id="E3H1T9"/>
<dbReference type="Gene3D" id="1.10.357.10">
    <property type="entry name" value="Tetracycline Repressor, domain 2"/>
    <property type="match status" value="1"/>
</dbReference>
<name>E3H1T9_ROTDC</name>
<keyword evidence="3" id="KW-0804">Transcription</keyword>
<evidence type="ECO:0000256" key="4">
    <source>
        <dbReference type="PROSITE-ProRule" id="PRU00335"/>
    </source>
</evidence>
<keyword evidence="1" id="KW-0805">Transcription regulation</keyword>
<dbReference type="KEGG" id="rdn:HMPREF0733_10694"/>
<dbReference type="HOGENOM" id="CLU_096009_1_0_11"/>
<accession>E3H1T9</accession>
<protein>
    <submittedName>
        <fullName evidence="6">Transcriptional regulator, TetR family</fullName>
    </submittedName>
</protein>
<feature type="DNA-binding region" description="H-T-H motif" evidence="4">
    <location>
        <begin position="38"/>
        <end position="57"/>
    </location>
</feature>
<reference evidence="7" key="1">
    <citation type="submission" date="2010-10" db="EMBL/GenBank/DDBJ databases">
        <title>The complete genome of Rothia dentocariosa ATCC 17931.</title>
        <authorList>
            <person name="Muzny D."/>
            <person name="Qin X."/>
            <person name="Buhay C."/>
            <person name="Dugan-Rocha S."/>
            <person name="Ding Y."/>
            <person name="Chen G."/>
            <person name="Hawes A."/>
            <person name="Holder M."/>
            <person name="Jhangiani S."/>
            <person name="Johnson A."/>
            <person name="Khan Z."/>
            <person name="Li Z."/>
            <person name="Liu W."/>
            <person name="Liu X."/>
            <person name="Perez L."/>
            <person name="Shen H."/>
            <person name="Wang Q."/>
            <person name="Watt J."/>
            <person name="Xi L."/>
            <person name="Xin Y."/>
            <person name="Zhou J."/>
            <person name="Deng J."/>
            <person name="Jiang H."/>
            <person name="Liu Y."/>
            <person name="Qu J."/>
            <person name="Song X.-Z."/>
            <person name="Zhang L."/>
            <person name="Villasana D."/>
            <person name="Johnson A."/>
            <person name="Liu J."/>
            <person name="Liyanage D."/>
            <person name="Lorensuhewa L."/>
            <person name="Robinson T."/>
            <person name="Song A."/>
            <person name="Song B.-B."/>
            <person name="Dinh H."/>
            <person name="Thornton R."/>
            <person name="Coyle M."/>
            <person name="Francisco L."/>
            <person name="Jackson L."/>
            <person name="Javaid M."/>
            <person name="Korchina V."/>
            <person name="Kovar C."/>
            <person name="Mata R."/>
            <person name="Mathew T."/>
            <person name="Ngo R."/>
            <person name="Nguyen L."/>
            <person name="Nguyen N."/>
            <person name="Okwuonu G."/>
            <person name="Ongeri F."/>
            <person name="Pham C."/>
            <person name="Simmons D."/>
            <person name="Wilczek-Boney K."/>
            <person name="Hale W."/>
            <person name="Jakkamsetti A."/>
            <person name="Pham P."/>
            <person name="Ruth R."/>
            <person name="San Lucas F."/>
            <person name="Warren J."/>
            <person name="Zhang J."/>
            <person name="Zhao Z."/>
            <person name="Zhou C."/>
            <person name="Zhu D."/>
            <person name="Lee S."/>
            <person name="Bess C."/>
            <person name="Blankenburg K."/>
            <person name="Forbes L."/>
            <person name="Fu Q."/>
            <person name="Gubbala S."/>
            <person name="Hirani K."/>
            <person name="Jayaseelan J.C."/>
            <person name="Lara F."/>
            <person name="Munidasa M."/>
            <person name="Palculict T."/>
            <person name="Patil S."/>
            <person name="Pu L.-L."/>
            <person name="Saada N."/>
            <person name="Tang L."/>
            <person name="Weissenberger G."/>
            <person name="Zhu Y."/>
            <person name="Hemphill L."/>
            <person name="Shang Y."/>
            <person name="Youmans B."/>
            <person name="Ayvaz T."/>
            <person name="Ross M."/>
            <person name="Santibanez J."/>
            <person name="Aqrawi P."/>
            <person name="Gross S."/>
            <person name="Joshi V."/>
            <person name="Fowler G."/>
            <person name="Nazareth L."/>
            <person name="Reid J."/>
            <person name="Worley K."/>
            <person name="Petrosino J."/>
            <person name="Highlander S."/>
            <person name="Gibbs R."/>
        </authorList>
    </citation>
    <scope>NUCLEOTIDE SEQUENCE [LARGE SCALE GENOMIC DNA]</scope>
    <source>
        <strain evidence="7">ATCC 17931 / CDC X599 / XDIA</strain>
    </source>
</reference>
<dbReference type="SUPFAM" id="SSF46689">
    <property type="entry name" value="Homeodomain-like"/>
    <property type="match status" value="1"/>
</dbReference>
<sequence>MVDQESSTPKRLPAAERREQMLSAASIVFGERGYAGTTTDAIAKEAGVSQAYIVRTFGSKESLFVEAATRSVDKTIEVFRAAARDNDDLTTLPRHLGHAYVELVADRGILLTMMHLFTMGHHERFGKLAREEFARIYRVLHHELGLTAQKTEKILARGMLINAILGMRLTDVIDTDPDVEELLSCTFADEAHIVADLISGYEPLPPAARGRTSS</sequence>
<dbReference type="InterPro" id="IPR009057">
    <property type="entry name" value="Homeodomain-like_sf"/>
</dbReference>
<dbReference type="EMBL" id="CP002280">
    <property type="protein sequence ID" value="ADP40152.1"/>
    <property type="molecule type" value="Genomic_DNA"/>
</dbReference>
<evidence type="ECO:0000256" key="2">
    <source>
        <dbReference type="ARBA" id="ARBA00023125"/>
    </source>
</evidence>
<evidence type="ECO:0000313" key="6">
    <source>
        <dbReference type="EMBL" id="ADP40152.1"/>
    </source>
</evidence>
<organism evidence="6 7">
    <name type="scientific">Rothia dentocariosa (strain ATCC 17931 / CDC X599 / XDIA)</name>
    <dbReference type="NCBI Taxonomy" id="762948"/>
    <lineage>
        <taxon>Bacteria</taxon>
        <taxon>Bacillati</taxon>
        <taxon>Actinomycetota</taxon>
        <taxon>Actinomycetes</taxon>
        <taxon>Micrococcales</taxon>
        <taxon>Micrococcaceae</taxon>
        <taxon>Rothia</taxon>
    </lineage>
</organism>
<evidence type="ECO:0000256" key="1">
    <source>
        <dbReference type="ARBA" id="ARBA00023015"/>
    </source>
</evidence>
<evidence type="ECO:0000259" key="5">
    <source>
        <dbReference type="PROSITE" id="PS50977"/>
    </source>
</evidence>
<dbReference type="InterPro" id="IPR001647">
    <property type="entry name" value="HTH_TetR"/>
</dbReference>
<dbReference type="PANTHER" id="PTHR30055:SF234">
    <property type="entry name" value="HTH-TYPE TRANSCRIPTIONAL REGULATOR BETI"/>
    <property type="match status" value="1"/>
</dbReference>
<evidence type="ECO:0000313" key="7">
    <source>
        <dbReference type="Proteomes" id="UP000000387"/>
    </source>
</evidence>
<dbReference type="GO" id="GO:0003700">
    <property type="term" value="F:DNA-binding transcription factor activity"/>
    <property type="evidence" value="ECO:0007669"/>
    <property type="project" value="TreeGrafter"/>
</dbReference>
<proteinExistence type="predicted"/>
<dbReference type="InterPro" id="IPR050109">
    <property type="entry name" value="HTH-type_TetR-like_transc_reg"/>
</dbReference>
<keyword evidence="2 4" id="KW-0238">DNA-binding</keyword>
<evidence type="ECO:0000256" key="3">
    <source>
        <dbReference type="ARBA" id="ARBA00023163"/>
    </source>
</evidence>